<evidence type="ECO:0000313" key="2">
    <source>
        <dbReference type="Proteomes" id="UP000251314"/>
    </source>
</evidence>
<comment type="caution">
    <text evidence="1">The sequence shown here is derived from an EMBL/GenBank/DDBJ whole genome shotgun (WGS) entry which is preliminary data.</text>
</comment>
<accession>A0A329R6S0</accession>
<protein>
    <submittedName>
        <fullName evidence="1">Uncharacterized protein</fullName>
    </submittedName>
</protein>
<dbReference type="EMBL" id="MJFZ01002852">
    <property type="protein sequence ID" value="RAW20455.1"/>
    <property type="molecule type" value="Genomic_DNA"/>
</dbReference>
<dbReference type="Proteomes" id="UP000251314">
    <property type="component" value="Unassembled WGS sequence"/>
</dbReference>
<organism evidence="1 2">
    <name type="scientific">Phytophthora cactorum</name>
    <dbReference type="NCBI Taxonomy" id="29920"/>
    <lineage>
        <taxon>Eukaryota</taxon>
        <taxon>Sar</taxon>
        <taxon>Stramenopiles</taxon>
        <taxon>Oomycota</taxon>
        <taxon>Peronosporomycetes</taxon>
        <taxon>Peronosporales</taxon>
        <taxon>Peronosporaceae</taxon>
        <taxon>Phytophthora</taxon>
    </lineage>
</organism>
<sequence length="57" mass="6412">MASLSMELGQQVMIKANGTEMRKYLDDTYEGKTNATTRTNQEIILFNKLQTAKCKPG</sequence>
<keyword evidence="2" id="KW-1185">Reference proteome</keyword>
<gene>
    <name evidence="1" type="ORF">PC110_g23103</name>
</gene>
<dbReference type="VEuPathDB" id="FungiDB:PC110_g23103"/>
<dbReference type="OrthoDB" id="121069at2759"/>
<proteinExistence type="predicted"/>
<feature type="non-terminal residue" evidence="1">
    <location>
        <position position="57"/>
    </location>
</feature>
<name>A0A329R6S0_9STRA</name>
<dbReference type="AlphaFoldDB" id="A0A329R6S0"/>
<evidence type="ECO:0000313" key="1">
    <source>
        <dbReference type="EMBL" id="RAW20455.1"/>
    </source>
</evidence>
<reference evidence="1 2" key="1">
    <citation type="submission" date="2018-01" db="EMBL/GenBank/DDBJ databases">
        <title>Draft genome of the strawberry crown rot pathogen Phytophthora cactorum.</title>
        <authorList>
            <person name="Armitage A.D."/>
            <person name="Lysoe E."/>
            <person name="Nellist C.F."/>
            <person name="Harrison R.J."/>
            <person name="Brurberg M.B."/>
        </authorList>
    </citation>
    <scope>NUCLEOTIDE SEQUENCE [LARGE SCALE GENOMIC DNA]</scope>
    <source>
        <strain evidence="1 2">10300</strain>
    </source>
</reference>